<proteinExistence type="predicted"/>
<evidence type="ECO:0000313" key="1">
    <source>
        <dbReference type="EMBL" id="MFC6788259.1"/>
    </source>
</evidence>
<dbReference type="EMBL" id="JBHSWN010000001">
    <property type="protein sequence ID" value="MFC6788259.1"/>
    <property type="molecule type" value="Genomic_DNA"/>
</dbReference>
<dbReference type="Proteomes" id="UP001596292">
    <property type="component" value="Unassembled WGS sequence"/>
</dbReference>
<keyword evidence="2" id="KW-1185">Reference proteome</keyword>
<name>A0ABW2BD83_9HYPH</name>
<dbReference type="RefSeq" id="WP_378966085.1">
    <property type="nucleotide sequence ID" value="NZ_JBHSWN010000001.1"/>
</dbReference>
<organism evidence="1 2">
    <name type="scientific">Methylobacterium komagatae</name>
    <dbReference type="NCBI Taxonomy" id="374425"/>
    <lineage>
        <taxon>Bacteria</taxon>
        <taxon>Pseudomonadati</taxon>
        <taxon>Pseudomonadota</taxon>
        <taxon>Alphaproteobacteria</taxon>
        <taxon>Hyphomicrobiales</taxon>
        <taxon>Methylobacteriaceae</taxon>
        <taxon>Methylobacterium</taxon>
    </lineage>
</organism>
<protein>
    <submittedName>
        <fullName evidence="1">Uncharacterized protein</fullName>
    </submittedName>
</protein>
<reference evidence="2" key="1">
    <citation type="journal article" date="2019" name="Int. J. Syst. Evol. Microbiol.">
        <title>The Global Catalogue of Microorganisms (GCM) 10K type strain sequencing project: providing services to taxonomists for standard genome sequencing and annotation.</title>
        <authorList>
            <consortium name="The Broad Institute Genomics Platform"/>
            <consortium name="The Broad Institute Genome Sequencing Center for Infectious Disease"/>
            <person name="Wu L."/>
            <person name="Ma J."/>
        </authorList>
    </citation>
    <scope>NUCLEOTIDE SEQUENCE [LARGE SCALE GENOMIC DNA]</scope>
    <source>
        <strain evidence="2">CCUG 48316</strain>
    </source>
</reference>
<sequence>MSFAVVLPTIEAPQARESRKPAALERDANSAADTAFIDRQQKMWGRLSASICSGCITATNRVAPVNYDRPGTALVAAVKTSPAKLETVQTAVRTAAAPRKFVALKKRYAKHHRRERLRLAARARQRAAMLAKKRAVHVALLRRRHHHVPVRATFVPAYDVRSVDTVYRIPAGLPATPRDDGRWHETILPVATRLRRG</sequence>
<accession>A0ABW2BD83</accession>
<gene>
    <name evidence="1" type="ORF">ACFQE0_00600</name>
</gene>
<evidence type="ECO:0000313" key="2">
    <source>
        <dbReference type="Proteomes" id="UP001596292"/>
    </source>
</evidence>
<comment type="caution">
    <text evidence="1">The sequence shown here is derived from an EMBL/GenBank/DDBJ whole genome shotgun (WGS) entry which is preliminary data.</text>
</comment>